<feature type="compositionally biased region" description="Basic and acidic residues" evidence="1">
    <location>
        <begin position="477"/>
        <end position="489"/>
    </location>
</feature>
<name>A0A4R0RWC9_9APHY</name>
<dbReference type="OrthoDB" id="2798901at2759"/>
<protein>
    <submittedName>
        <fullName evidence="2">Uncharacterized protein</fullName>
    </submittedName>
</protein>
<comment type="caution">
    <text evidence="2">The sequence shown here is derived from an EMBL/GenBank/DDBJ whole genome shotgun (WGS) entry which is preliminary data.</text>
</comment>
<feature type="region of interest" description="Disordered" evidence="1">
    <location>
        <begin position="456"/>
        <end position="489"/>
    </location>
</feature>
<reference evidence="2 3" key="1">
    <citation type="submission" date="2018-11" db="EMBL/GenBank/DDBJ databases">
        <title>Genome assembly of Steccherinum ochraceum LE-BIN_3174, the white-rot fungus of the Steccherinaceae family (The Residual Polyporoid clade, Polyporales, Basidiomycota).</title>
        <authorList>
            <person name="Fedorova T.V."/>
            <person name="Glazunova O.A."/>
            <person name="Landesman E.O."/>
            <person name="Moiseenko K.V."/>
            <person name="Psurtseva N.V."/>
            <person name="Savinova O.S."/>
            <person name="Shakhova N.V."/>
            <person name="Tyazhelova T.V."/>
            <person name="Vasina D.V."/>
        </authorList>
    </citation>
    <scope>NUCLEOTIDE SEQUENCE [LARGE SCALE GENOMIC DNA]</scope>
    <source>
        <strain evidence="2 3">LE-BIN_3174</strain>
    </source>
</reference>
<dbReference type="AlphaFoldDB" id="A0A4R0RWC9"/>
<keyword evidence="3" id="KW-1185">Reference proteome</keyword>
<dbReference type="Proteomes" id="UP000292702">
    <property type="component" value="Unassembled WGS sequence"/>
</dbReference>
<evidence type="ECO:0000313" key="2">
    <source>
        <dbReference type="EMBL" id="TCD71145.1"/>
    </source>
</evidence>
<dbReference type="EMBL" id="RWJN01000009">
    <property type="protein sequence ID" value="TCD71145.1"/>
    <property type="molecule type" value="Genomic_DNA"/>
</dbReference>
<accession>A0A4R0RWC9</accession>
<sequence>MPGTRLLSSVPLPLENSEQIIDVVHLEVMLLDESTALPSGAWRYTLLACALTCRAWLPRARHCLRICGVGPRICLRTYDHLLSVHAEIHGRPHLGLKIKQLTIAPPLTTDRSWVSFVPQRLGPYLSHTLSSGCTNLHVLKLRDVDLSLLNSFRATFFKSLLLLRPEALELHRIKVTNSSQIARIISILNPPFVHGGYERYSDQTVNKDHPSDHSYRLCPASLTTFRGRNIKSFRLVIPWADVPHLPQWRFHTPMLERLCIATQLPEQPLSDCPSYTDNLENTLRTACKVFQSDGPTIHGWYHEICITDFFQMHRSRFDPEHILSIWLKQDAIRTVSLSTIADIICDVLPTRPSHLELRIVLHEVEEHDTLASLWPKDTLSHWSYIDHAVADATDGADVQLVFAVLCYFNDRFQVPSLEPWMANVGRNVEETLRLFLPRCQEKGILAIRVPGLVNDENHESHPGETDNSNVILPWAGRDGDEKKRADRQC</sequence>
<gene>
    <name evidence="2" type="ORF">EIP91_012093</name>
</gene>
<evidence type="ECO:0000256" key="1">
    <source>
        <dbReference type="SAM" id="MobiDB-lite"/>
    </source>
</evidence>
<organism evidence="2 3">
    <name type="scientific">Steccherinum ochraceum</name>
    <dbReference type="NCBI Taxonomy" id="92696"/>
    <lineage>
        <taxon>Eukaryota</taxon>
        <taxon>Fungi</taxon>
        <taxon>Dikarya</taxon>
        <taxon>Basidiomycota</taxon>
        <taxon>Agaricomycotina</taxon>
        <taxon>Agaricomycetes</taxon>
        <taxon>Polyporales</taxon>
        <taxon>Steccherinaceae</taxon>
        <taxon>Steccherinum</taxon>
    </lineage>
</organism>
<proteinExistence type="predicted"/>
<evidence type="ECO:0000313" key="3">
    <source>
        <dbReference type="Proteomes" id="UP000292702"/>
    </source>
</evidence>